<sequence length="170" mass="19423">MSREVNGTLDWSSGLDYEGYEWFKDPPPKDEPLPPSSPSTPFEPSADVVEHNEAAVFALQAAPNVLAQRFKLYGQLGVLGWSSEFSELIDDLKTLGFDGNMFTSTRDVALETCRELLRLELDVKMQLIILYFTTQVARLRRFLDEETEYDDYPEPNFIIVSPRYCPLFLA</sequence>
<accession>A0A067N6E2</accession>
<gene>
    <name evidence="2" type="ORF">BOTBODRAFT_101517</name>
</gene>
<name>A0A067N6E2_BOTB1</name>
<dbReference type="AlphaFoldDB" id="A0A067N6E2"/>
<organism evidence="2 3">
    <name type="scientific">Botryobasidium botryosum (strain FD-172 SS1)</name>
    <dbReference type="NCBI Taxonomy" id="930990"/>
    <lineage>
        <taxon>Eukaryota</taxon>
        <taxon>Fungi</taxon>
        <taxon>Dikarya</taxon>
        <taxon>Basidiomycota</taxon>
        <taxon>Agaricomycotina</taxon>
        <taxon>Agaricomycetes</taxon>
        <taxon>Cantharellales</taxon>
        <taxon>Botryobasidiaceae</taxon>
        <taxon>Botryobasidium</taxon>
    </lineage>
</organism>
<dbReference type="EMBL" id="KL198018">
    <property type="protein sequence ID" value="KDQ19707.1"/>
    <property type="molecule type" value="Genomic_DNA"/>
</dbReference>
<protein>
    <submittedName>
        <fullName evidence="2">Uncharacterized protein</fullName>
    </submittedName>
</protein>
<dbReference type="OrthoDB" id="2626014at2759"/>
<keyword evidence="3" id="KW-1185">Reference proteome</keyword>
<evidence type="ECO:0000313" key="3">
    <source>
        <dbReference type="Proteomes" id="UP000027195"/>
    </source>
</evidence>
<dbReference type="InParanoid" id="A0A067N6E2"/>
<evidence type="ECO:0000256" key="1">
    <source>
        <dbReference type="SAM" id="MobiDB-lite"/>
    </source>
</evidence>
<reference evidence="3" key="1">
    <citation type="journal article" date="2014" name="Proc. Natl. Acad. Sci. U.S.A.">
        <title>Extensive sampling of basidiomycete genomes demonstrates inadequacy of the white-rot/brown-rot paradigm for wood decay fungi.</title>
        <authorList>
            <person name="Riley R."/>
            <person name="Salamov A.A."/>
            <person name="Brown D.W."/>
            <person name="Nagy L.G."/>
            <person name="Floudas D."/>
            <person name="Held B.W."/>
            <person name="Levasseur A."/>
            <person name="Lombard V."/>
            <person name="Morin E."/>
            <person name="Otillar R."/>
            <person name="Lindquist E.A."/>
            <person name="Sun H."/>
            <person name="LaButti K.M."/>
            <person name="Schmutz J."/>
            <person name="Jabbour D."/>
            <person name="Luo H."/>
            <person name="Baker S.E."/>
            <person name="Pisabarro A.G."/>
            <person name="Walton J.D."/>
            <person name="Blanchette R.A."/>
            <person name="Henrissat B."/>
            <person name="Martin F."/>
            <person name="Cullen D."/>
            <person name="Hibbett D.S."/>
            <person name="Grigoriev I.V."/>
        </authorList>
    </citation>
    <scope>NUCLEOTIDE SEQUENCE [LARGE SCALE GENOMIC DNA]</scope>
    <source>
        <strain evidence="3">FD-172 SS1</strain>
    </source>
</reference>
<feature type="compositionally biased region" description="Basic and acidic residues" evidence="1">
    <location>
        <begin position="22"/>
        <end position="32"/>
    </location>
</feature>
<proteinExistence type="predicted"/>
<evidence type="ECO:0000313" key="2">
    <source>
        <dbReference type="EMBL" id="KDQ19707.1"/>
    </source>
</evidence>
<dbReference type="STRING" id="930990.A0A067N6E2"/>
<dbReference type="Proteomes" id="UP000027195">
    <property type="component" value="Unassembled WGS sequence"/>
</dbReference>
<dbReference type="HOGENOM" id="CLU_132809_0_0_1"/>
<feature type="region of interest" description="Disordered" evidence="1">
    <location>
        <begin position="22"/>
        <end position="45"/>
    </location>
</feature>